<evidence type="ECO:0000313" key="1">
    <source>
        <dbReference type="EMBL" id="TDR50286.1"/>
    </source>
</evidence>
<dbReference type="OrthoDB" id="6166816at2"/>
<evidence type="ECO:0000313" key="2">
    <source>
        <dbReference type="Proteomes" id="UP000295212"/>
    </source>
</evidence>
<dbReference type="EMBL" id="SNZJ01000027">
    <property type="protein sequence ID" value="TDR50286.1"/>
    <property type="molecule type" value="Genomic_DNA"/>
</dbReference>
<accession>A0A4V6PYJ7</accession>
<dbReference type="AlphaFoldDB" id="A0A4V6PYJ7"/>
<name>A0A4V6PYJ7_9GAMM</name>
<evidence type="ECO:0008006" key="3">
    <source>
        <dbReference type="Google" id="ProtNLM"/>
    </source>
</evidence>
<protein>
    <recommendedName>
        <fullName evidence="3">Phasin protein</fullName>
    </recommendedName>
</protein>
<gene>
    <name evidence="1" type="ORF">DFP85_12747</name>
</gene>
<proteinExistence type="predicted"/>
<dbReference type="Proteomes" id="UP000295212">
    <property type="component" value="Unassembled WGS sequence"/>
</dbReference>
<dbReference type="RefSeq" id="WP_133637779.1">
    <property type="nucleotide sequence ID" value="NZ_SNZJ01000027.1"/>
</dbReference>
<reference evidence="1 2" key="1">
    <citation type="submission" date="2019-03" db="EMBL/GenBank/DDBJ databases">
        <title>Genomic Encyclopedia of Type Strains, Phase III (KMG-III): the genomes of soil and plant-associated and newly described type strains.</title>
        <authorList>
            <person name="Whitman W."/>
        </authorList>
    </citation>
    <scope>NUCLEOTIDE SEQUENCE [LARGE SCALE GENOMIC DNA]</scope>
    <source>
        <strain evidence="1 2">CECT 5797</strain>
    </source>
</reference>
<organism evidence="1 2">
    <name type="scientific">Halomonas ventosae</name>
    <dbReference type="NCBI Taxonomy" id="229007"/>
    <lineage>
        <taxon>Bacteria</taxon>
        <taxon>Pseudomonadati</taxon>
        <taxon>Pseudomonadota</taxon>
        <taxon>Gammaproteobacteria</taxon>
        <taxon>Oceanospirillales</taxon>
        <taxon>Halomonadaceae</taxon>
        <taxon>Halomonas</taxon>
    </lineage>
</organism>
<comment type="caution">
    <text evidence="1">The sequence shown here is derived from an EMBL/GenBank/DDBJ whole genome shotgun (WGS) entry which is preliminary data.</text>
</comment>
<sequence length="142" mass="15555">MSTARHIVAEQVVPASVVSVPAPSVGHGPSPMSTVEASLPVCDWWLHHWMDATHPMIRLQQAWMASLVEAFQLEAEFLSVCTMAGSRVVSCLADQRALQNPPVLGSCCQDAAKEVADAHAARVGRVARLPKEFRQRLWEEIC</sequence>